<keyword evidence="3" id="KW-1185">Reference proteome</keyword>
<evidence type="ECO:0000313" key="2">
    <source>
        <dbReference type="EMBL" id="KAF8405755.1"/>
    </source>
</evidence>
<dbReference type="EMBL" id="JABCRI010000005">
    <property type="protein sequence ID" value="KAF8405755.1"/>
    <property type="molecule type" value="Genomic_DNA"/>
</dbReference>
<sequence>MKISYRKLRWLRQDPWDEGSSLYEKLRWFEAETYGKWSHKFVGAIENYESKCYISGRDEENPRRLPAQRNGDVGSPESGDVKDS</sequence>
<name>A0A834ZEJ1_TETSI</name>
<accession>A0A834ZEJ1</accession>
<dbReference type="Proteomes" id="UP000655225">
    <property type="component" value="Unassembled WGS sequence"/>
</dbReference>
<evidence type="ECO:0000313" key="3">
    <source>
        <dbReference type="Proteomes" id="UP000655225"/>
    </source>
</evidence>
<dbReference type="AlphaFoldDB" id="A0A834ZEJ1"/>
<comment type="caution">
    <text evidence="2">The sequence shown here is derived from an EMBL/GenBank/DDBJ whole genome shotgun (WGS) entry which is preliminary data.</text>
</comment>
<gene>
    <name evidence="2" type="ORF">HHK36_007832</name>
</gene>
<reference evidence="2 3" key="1">
    <citation type="submission" date="2020-04" db="EMBL/GenBank/DDBJ databases">
        <title>Plant Genome Project.</title>
        <authorList>
            <person name="Zhang R.-G."/>
        </authorList>
    </citation>
    <scope>NUCLEOTIDE SEQUENCE [LARGE SCALE GENOMIC DNA]</scope>
    <source>
        <strain evidence="2">YNK0</strain>
        <tissue evidence="2">Leaf</tissue>
    </source>
</reference>
<evidence type="ECO:0000256" key="1">
    <source>
        <dbReference type="SAM" id="MobiDB-lite"/>
    </source>
</evidence>
<proteinExistence type="predicted"/>
<protein>
    <submittedName>
        <fullName evidence="2">Uncharacterized protein</fullName>
    </submittedName>
</protein>
<organism evidence="2 3">
    <name type="scientific">Tetracentron sinense</name>
    <name type="common">Spur-leaf</name>
    <dbReference type="NCBI Taxonomy" id="13715"/>
    <lineage>
        <taxon>Eukaryota</taxon>
        <taxon>Viridiplantae</taxon>
        <taxon>Streptophyta</taxon>
        <taxon>Embryophyta</taxon>
        <taxon>Tracheophyta</taxon>
        <taxon>Spermatophyta</taxon>
        <taxon>Magnoliopsida</taxon>
        <taxon>Trochodendrales</taxon>
        <taxon>Trochodendraceae</taxon>
        <taxon>Tetracentron</taxon>
    </lineage>
</organism>
<feature type="region of interest" description="Disordered" evidence="1">
    <location>
        <begin position="59"/>
        <end position="84"/>
    </location>
</feature>